<feature type="compositionally biased region" description="Basic and acidic residues" evidence="1">
    <location>
        <begin position="25"/>
        <end position="36"/>
    </location>
</feature>
<name>A0A9N7YDN9_PLEPL</name>
<dbReference type="Proteomes" id="UP001153269">
    <property type="component" value="Unassembled WGS sequence"/>
</dbReference>
<evidence type="ECO:0000313" key="2">
    <source>
        <dbReference type="EMBL" id="CAB1420499.1"/>
    </source>
</evidence>
<gene>
    <name evidence="2" type="ORF">PLEPLA_LOCUS8374</name>
</gene>
<reference evidence="2" key="1">
    <citation type="submission" date="2020-03" db="EMBL/GenBank/DDBJ databases">
        <authorList>
            <person name="Weist P."/>
        </authorList>
    </citation>
    <scope>NUCLEOTIDE SEQUENCE</scope>
</reference>
<dbReference type="AlphaFoldDB" id="A0A9N7YDN9"/>
<sequence>MCQAGQRPPSVSPRASQPCPSRRATRAEKKEAEKHGPGHPMESCMAVDSERRFVILSHMGKWEEKETLTFVVIKDQMAMLGSCRDTDTCRHERSESGMTSQTLVSSSSGYLPGAHNRSRRTQAGLREAREMLGLGTQELRP</sequence>
<dbReference type="EMBL" id="CADEAL010000458">
    <property type="protein sequence ID" value="CAB1420499.1"/>
    <property type="molecule type" value="Genomic_DNA"/>
</dbReference>
<feature type="region of interest" description="Disordered" evidence="1">
    <location>
        <begin position="89"/>
        <end position="123"/>
    </location>
</feature>
<feature type="region of interest" description="Disordered" evidence="1">
    <location>
        <begin position="1"/>
        <end position="43"/>
    </location>
</feature>
<feature type="compositionally biased region" description="Polar residues" evidence="1">
    <location>
        <begin position="96"/>
        <end position="109"/>
    </location>
</feature>
<protein>
    <submittedName>
        <fullName evidence="2">Uncharacterized protein</fullName>
    </submittedName>
</protein>
<comment type="caution">
    <text evidence="2">The sequence shown here is derived from an EMBL/GenBank/DDBJ whole genome shotgun (WGS) entry which is preliminary data.</text>
</comment>
<proteinExistence type="predicted"/>
<keyword evidence="3" id="KW-1185">Reference proteome</keyword>
<organism evidence="2 3">
    <name type="scientific">Pleuronectes platessa</name>
    <name type="common">European plaice</name>
    <dbReference type="NCBI Taxonomy" id="8262"/>
    <lineage>
        <taxon>Eukaryota</taxon>
        <taxon>Metazoa</taxon>
        <taxon>Chordata</taxon>
        <taxon>Craniata</taxon>
        <taxon>Vertebrata</taxon>
        <taxon>Euteleostomi</taxon>
        <taxon>Actinopterygii</taxon>
        <taxon>Neopterygii</taxon>
        <taxon>Teleostei</taxon>
        <taxon>Neoteleostei</taxon>
        <taxon>Acanthomorphata</taxon>
        <taxon>Carangaria</taxon>
        <taxon>Pleuronectiformes</taxon>
        <taxon>Pleuronectoidei</taxon>
        <taxon>Pleuronectidae</taxon>
        <taxon>Pleuronectes</taxon>
    </lineage>
</organism>
<evidence type="ECO:0000313" key="3">
    <source>
        <dbReference type="Proteomes" id="UP001153269"/>
    </source>
</evidence>
<accession>A0A9N7YDN9</accession>
<evidence type="ECO:0000256" key="1">
    <source>
        <dbReference type="SAM" id="MobiDB-lite"/>
    </source>
</evidence>